<evidence type="ECO:0000256" key="1">
    <source>
        <dbReference type="ARBA" id="ARBA00010945"/>
    </source>
</evidence>
<feature type="region of interest" description="Disordered" evidence="13">
    <location>
        <begin position="671"/>
        <end position="742"/>
    </location>
</feature>
<feature type="compositionally biased region" description="Low complexity" evidence="13">
    <location>
        <begin position="726"/>
        <end position="742"/>
    </location>
</feature>
<dbReference type="GO" id="GO:0046872">
    <property type="term" value="F:metal ion binding"/>
    <property type="evidence" value="ECO:0007669"/>
    <property type="project" value="UniProtKB-KW"/>
</dbReference>
<dbReference type="GO" id="GO:0003684">
    <property type="term" value="F:damaged DNA binding"/>
    <property type="evidence" value="ECO:0007669"/>
    <property type="project" value="InterPro"/>
</dbReference>
<dbReference type="eggNOG" id="KOG2094">
    <property type="taxonomic scope" value="Eukaryota"/>
</dbReference>
<feature type="compositionally biased region" description="Basic and acidic residues" evidence="13">
    <location>
        <begin position="620"/>
        <end position="636"/>
    </location>
</feature>
<evidence type="ECO:0000256" key="9">
    <source>
        <dbReference type="ARBA" id="ARBA00022842"/>
    </source>
</evidence>
<keyword evidence="6" id="KW-0235">DNA replication</keyword>
<evidence type="ECO:0000256" key="7">
    <source>
        <dbReference type="ARBA" id="ARBA00022723"/>
    </source>
</evidence>
<protein>
    <recommendedName>
        <fullName evidence="3">DNA polymerase kappa</fullName>
        <ecNumber evidence="2">2.7.7.7</ecNumber>
    </recommendedName>
</protein>
<feature type="domain" description="UmuC" evidence="14">
    <location>
        <begin position="106"/>
        <end position="291"/>
    </location>
</feature>
<evidence type="ECO:0000313" key="15">
    <source>
        <dbReference type="EMBL" id="EDK31392.1"/>
    </source>
</evidence>
<keyword evidence="8" id="KW-0227">DNA damage</keyword>
<name>A4VCZ3_TETTS</name>
<dbReference type="OMA" id="WHEEETE"/>
<dbReference type="Gene3D" id="1.10.150.810">
    <property type="match status" value="1"/>
</dbReference>
<dbReference type="PROSITE" id="PS50173">
    <property type="entry name" value="UMUC"/>
    <property type="match status" value="1"/>
</dbReference>
<dbReference type="AlphaFoldDB" id="A4VCZ3"/>
<dbReference type="OrthoDB" id="1747274at2759"/>
<feature type="region of interest" description="Disordered" evidence="13">
    <location>
        <begin position="616"/>
        <end position="652"/>
    </location>
</feature>
<gene>
    <name evidence="15" type="ORF">TTHERM_00455309</name>
</gene>
<dbReference type="EMBL" id="GG662464">
    <property type="protein sequence ID" value="EDK31392.1"/>
    <property type="molecule type" value="Genomic_DNA"/>
</dbReference>
<keyword evidence="5" id="KW-0548">Nucleotidyltransferase</keyword>
<evidence type="ECO:0000313" key="16">
    <source>
        <dbReference type="Proteomes" id="UP000009168"/>
    </source>
</evidence>
<keyword evidence="11" id="KW-0234">DNA repair</keyword>
<dbReference type="KEGG" id="tet:TTHERM_00455309"/>
<comment type="similarity">
    <text evidence="1">Belongs to the DNA polymerase type-Y family.</text>
</comment>
<feature type="compositionally biased region" description="Low complexity" evidence="13">
    <location>
        <begin position="467"/>
        <end position="476"/>
    </location>
</feature>
<feature type="compositionally biased region" description="Basic and acidic residues" evidence="13">
    <location>
        <begin position="915"/>
        <end position="933"/>
    </location>
</feature>
<dbReference type="InterPro" id="IPR036775">
    <property type="entry name" value="DNA_pol_Y-fam_lit_finger_sf"/>
</dbReference>
<evidence type="ECO:0000256" key="2">
    <source>
        <dbReference type="ARBA" id="ARBA00012417"/>
    </source>
</evidence>
<dbReference type="Gene3D" id="3.30.70.270">
    <property type="match status" value="1"/>
</dbReference>
<dbReference type="GeneID" id="7841023"/>
<proteinExistence type="inferred from homology"/>
<dbReference type="Gene3D" id="1.10.150.20">
    <property type="entry name" value="5' to 3' exonuclease, C-terminal subdomain"/>
    <property type="match status" value="1"/>
</dbReference>
<dbReference type="GO" id="GO:0005634">
    <property type="term" value="C:nucleus"/>
    <property type="evidence" value="ECO:0007669"/>
    <property type="project" value="TreeGrafter"/>
</dbReference>
<dbReference type="FunFam" id="3.40.1170.60:FF:000002">
    <property type="entry name" value="Polymerase (DNA directed) kappa"/>
    <property type="match status" value="1"/>
</dbReference>
<feature type="region of interest" description="Disordered" evidence="13">
    <location>
        <begin position="467"/>
        <end position="486"/>
    </location>
</feature>
<dbReference type="PANTHER" id="PTHR11076">
    <property type="entry name" value="DNA REPAIR POLYMERASE UMUC / TRANSFERASE FAMILY MEMBER"/>
    <property type="match status" value="1"/>
</dbReference>
<dbReference type="Pfam" id="PF11798">
    <property type="entry name" value="IMS_HHH"/>
    <property type="match status" value="1"/>
</dbReference>
<dbReference type="Proteomes" id="UP000009168">
    <property type="component" value="Unassembled WGS sequence"/>
</dbReference>
<keyword evidence="7" id="KW-0479">Metal-binding</keyword>
<dbReference type="SUPFAM" id="SSF100879">
    <property type="entry name" value="Lesion bypass DNA polymerase (Y-family), little finger domain"/>
    <property type="match status" value="1"/>
</dbReference>
<dbReference type="HOGENOM" id="CLU_310045_0_0_1"/>
<dbReference type="InterPro" id="IPR043502">
    <property type="entry name" value="DNA/RNA_pol_sf"/>
</dbReference>
<dbReference type="Gene3D" id="3.40.1170.60">
    <property type="match status" value="1"/>
</dbReference>
<dbReference type="InterPro" id="IPR024728">
    <property type="entry name" value="PolY_HhH_motif"/>
</dbReference>
<feature type="compositionally biased region" description="Polar residues" evidence="13">
    <location>
        <begin position="687"/>
        <end position="697"/>
    </location>
</feature>
<dbReference type="InterPro" id="IPR022880">
    <property type="entry name" value="DNApol_IV"/>
</dbReference>
<feature type="compositionally biased region" description="Low complexity" evidence="13">
    <location>
        <begin position="698"/>
        <end position="714"/>
    </location>
</feature>
<keyword evidence="4" id="KW-0808">Transferase</keyword>
<evidence type="ECO:0000256" key="13">
    <source>
        <dbReference type="SAM" id="MobiDB-lite"/>
    </source>
</evidence>
<evidence type="ECO:0000256" key="10">
    <source>
        <dbReference type="ARBA" id="ARBA00022932"/>
    </source>
</evidence>
<evidence type="ECO:0000256" key="5">
    <source>
        <dbReference type="ARBA" id="ARBA00022695"/>
    </source>
</evidence>
<dbReference type="Pfam" id="PF11799">
    <property type="entry name" value="IMS_C"/>
    <property type="match status" value="1"/>
</dbReference>
<dbReference type="Gene3D" id="3.30.1490.100">
    <property type="entry name" value="DNA polymerase, Y-family, little finger domain"/>
    <property type="match status" value="1"/>
</dbReference>
<dbReference type="RefSeq" id="XP_001470638.1">
    <property type="nucleotide sequence ID" value="XM_001470588.1"/>
</dbReference>
<feature type="region of interest" description="Disordered" evidence="13">
    <location>
        <begin position="889"/>
        <end position="950"/>
    </location>
</feature>
<comment type="catalytic activity">
    <reaction evidence="12">
        <text>DNA(n) + a 2'-deoxyribonucleoside 5'-triphosphate = DNA(n+1) + diphosphate</text>
        <dbReference type="Rhea" id="RHEA:22508"/>
        <dbReference type="Rhea" id="RHEA-COMP:17339"/>
        <dbReference type="Rhea" id="RHEA-COMP:17340"/>
        <dbReference type="ChEBI" id="CHEBI:33019"/>
        <dbReference type="ChEBI" id="CHEBI:61560"/>
        <dbReference type="ChEBI" id="CHEBI:173112"/>
        <dbReference type="EC" id="2.7.7.7"/>
    </reaction>
</comment>
<feature type="region of interest" description="Disordered" evidence="13">
    <location>
        <begin position="561"/>
        <end position="589"/>
    </location>
</feature>
<accession>A4VCZ3</accession>
<evidence type="ECO:0000259" key="14">
    <source>
        <dbReference type="PROSITE" id="PS50173"/>
    </source>
</evidence>
<dbReference type="NCBIfam" id="NF002677">
    <property type="entry name" value="PRK02406.1"/>
    <property type="match status" value="1"/>
</dbReference>
<dbReference type="InterPro" id="IPR043128">
    <property type="entry name" value="Rev_trsase/Diguanyl_cyclase"/>
</dbReference>
<dbReference type="FunFam" id="3.30.1490.100:FF:000004">
    <property type="entry name" value="DNA polymerase IV"/>
    <property type="match status" value="1"/>
</dbReference>
<evidence type="ECO:0000256" key="11">
    <source>
        <dbReference type="ARBA" id="ARBA00023204"/>
    </source>
</evidence>
<dbReference type="InterPro" id="IPR017961">
    <property type="entry name" value="DNA_pol_Y-fam_little_finger"/>
</dbReference>
<dbReference type="PANTHER" id="PTHR11076:SF33">
    <property type="entry name" value="DNA POLYMERASE KAPPA"/>
    <property type="match status" value="1"/>
</dbReference>
<organism evidence="15 16">
    <name type="scientific">Tetrahymena thermophila (strain SB210)</name>
    <dbReference type="NCBI Taxonomy" id="312017"/>
    <lineage>
        <taxon>Eukaryota</taxon>
        <taxon>Sar</taxon>
        <taxon>Alveolata</taxon>
        <taxon>Ciliophora</taxon>
        <taxon>Intramacronucleata</taxon>
        <taxon>Oligohymenophorea</taxon>
        <taxon>Hymenostomatida</taxon>
        <taxon>Tetrahymenina</taxon>
        <taxon>Tetrahymenidae</taxon>
        <taxon>Tetrahymena</taxon>
    </lineage>
</organism>
<evidence type="ECO:0000256" key="3">
    <source>
        <dbReference type="ARBA" id="ARBA00016178"/>
    </source>
</evidence>
<evidence type="ECO:0000256" key="8">
    <source>
        <dbReference type="ARBA" id="ARBA00022763"/>
    </source>
</evidence>
<dbReference type="HAMAP" id="MF_01113">
    <property type="entry name" value="DNApol_IV"/>
    <property type="match status" value="1"/>
</dbReference>
<evidence type="ECO:0000256" key="12">
    <source>
        <dbReference type="ARBA" id="ARBA00049244"/>
    </source>
</evidence>
<dbReference type="CDD" id="cd03586">
    <property type="entry name" value="PolY_Pol_IV_kappa"/>
    <property type="match status" value="1"/>
</dbReference>
<dbReference type="Pfam" id="PF00817">
    <property type="entry name" value="IMS"/>
    <property type="match status" value="1"/>
</dbReference>
<keyword evidence="16" id="KW-1185">Reference proteome</keyword>
<dbReference type="STRING" id="312017.A4VCZ3"/>
<keyword evidence="9" id="KW-0460">Magnesium</keyword>
<dbReference type="GO" id="GO:0006260">
    <property type="term" value="P:DNA replication"/>
    <property type="evidence" value="ECO:0007669"/>
    <property type="project" value="UniProtKB-KW"/>
</dbReference>
<reference evidence="16" key="1">
    <citation type="journal article" date="2006" name="PLoS Biol.">
        <title>Macronuclear genome sequence of the ciliate Tetrahymena thermophila, a model eukaryote.</title>
        <authorList>
            <person name="Eisen J.A."/>
            <person name="Coyne R.S."/>
            <person name="Wu M."/>
            <person name="Wu D."/>
            <person name="Thiagarajan M."/>
            <person name="Wortman J.R."/>
            <person name="Badger J.H."/>
            <person name="Ren Q."/>
            <person name="Amedeo P."/>
            <person name="Jones K.M."/>
            <person name="Tallon L.J."/>
            <person name="Delcher A.L."/>
            <person name="Salzberg S.L."/>
            <person name="Silva J.C."/>
            <person name="Haas B.J."/>
            <person name="Majoros W.H."/>
            <person name="Farzad M."/>
            <person name="Carlton J.M."/>
            <person name="Smith R.K. Jr."/>
            <person name="Garg J."/>
            <person name="Pearlman R.E."/>
            <person name="Karrer K.M."/>
            <person name="Sun L."/>
            <person name="Manning G."/>
            <person name="Elde N.C."/>
            <person name="Turkewitz A.P."/>
            <person name="Asai D.J."/>
            <person name="Wilkes D.E."/>
            <person name="Wang Y."/>
            <person name="Cai H."/>
            <person name="Collins K."/>
            <person name="Stewart B.A."/>
            <person name="Lee S.R."/>
            <person name="Wilamowska K."/>
            <person name="Weinberg Z."/>
            <person name="Ruzzo W.L."/>
            <person name="Wloga D."/>
            <person name="Gaertig J."/>
            <person name="Frankel J."/>
            <person name="Tsao C.-C."/>
            <person name="Gorovsky M.A."/>
            <person name="Keeling P.J."/>
            <person name="Waller R.F."/>
            <person name="Patron N.J."/>
            <person name="Cherry J.M."/>
            <person name="Stover N.A."/>
            <person name="Krieger C.J."/>
            <person name="del Toro C."/>
            <person name="Ryder H.F."/>
            <person name="Williamson S.C."/>
            <person name="Barbeau R.A."/>
            <person name="Hamilton E.P."/>
            <person name="Orias E."/>
        </authorList>
    </citation>
    <scope>NUCLEOTIDE SEQUENCE [LARGE SCALE GENOMIC DNA]</scope>
    <source>
        <strain evidence="16">SB210</strain>
    </source>
</reference>
<dbReference type="SUPFAM" id="SSF56672">
    <property type="entry name" value="DNA/RNA polymerases"/>
    <property type="match status" value="1"/>
</dbReference>
<sequence>MSQSQHNLEENQQQKGEVQYLFVGNKAGLDNVDKEKINKIINETTQSSEFYKRQQVKRDQYDERIKEMKLIIEQTKQDHIKLLKVKKECEDKLDQIKQLVQLDRIWVHFDMDMFYVACELKDRPQLKDLPVAVGGMSMISTANYVARKFGVRSAMPGFIAKKLCPQLILIPCNFEKYRKASDQFKKVLYQYDPNLESMGLDEANLDITDYLQQNNINSDAQIYDLCHSIRNQVFESTGGLTCSCGIGPNKMLAKICSDMNKPNGQFQLINDEEKIKDFMKDLPIRKIPGIGNVTEQILKGIGIEKCSQILERVIDIKICFKDLSFDHLVSSALGIGRSWHEEETEKKSLSVSRTFQAISTIEEINEKIHQISQLLAEDAKAEQKIGKHLAVSFKNVKFQMRSKNRMLDKYIQDSEQIEKVAKELVKELLPTEPLRLIGIRLSQLADENELKNQGLSKYFAKNDKSLNNSRIQSSSKSSKKSFDNKNQNSLTTYFSNQEKNNSSLNVYQNQKIKGLLNDKNLGDVSNHQEASNFSINPNNLQKSHSNNLIQPSFLSLIDKYESEDQEDENEDSFQENNSCNKLQKQTKHQESMLNEMSYSNNQQQFQISKDNKQYINESDCESKNESEIDNRQKQEEYENDDDDDEDGDEDDDDDLIYLKKILNKNVSERLSQISEKKSQEEKRQSLSDKNNSMTPQFIQQSGGSQNQRNGSIQQKETQMIPETAHQNKQFQSQQINQTQYYQRKSEKSEISFQQQSIQSQEYMHLMMGSEESSKLDIRINRNIFPNKVQNEKENSNSMYVYDENAEYMSQQYIEHNSGSQMNNKKRVPADALTPQQVEEQLKLKKKFIPRLFECPICFLQLDSYGNATFVNNHITNCMKAQEEKFNKLEQNNSQQNTQKEEKKPVSILNNYTTKQDTKTKQSDKKNRKSDQKKQQKNSFTLDSFVIKQKN</sequence>
<evidence type="ECO:0000256" key="6">
    <source>
        <dbReference type="ARBA" id="ARBA00022705"/>
    </source>
</evidence>
<feature type="compositionally biased region" description="Acidic residues" evidence="13">
    <location>
        <begin position="561"/>
        <end position="573"/>
    </location>
</feature>
<dbReference type="InParanoid" id="A4VCZ3"/>
<dbReference type="GO" id="GO:0003887">
    <property type="term" value="F:DNA-directed DNA polymerase activity"/>
    <property type="evidence" value="ECO:0007669"/>
    <property type="project" value="UniProtKB-KW"/>
</dbReference>
<dbReference type="EC" id="2.7.7.7" evidence="2"/>
<feature type="compositionally biased region" description="Basic and acidic residues" evidence="13">
    <location>
        <begin position="674"/>
        <end position="686"/>
    </location>
</feature>
<evidence type="ECO:0000256" key="4">
    <source>
        <dbReference type="ARBA" id="ARBA00022679"/>
    </source>
</evidence>
<dbReference type="InterPro" id="IPR001126">
    <property type="entry name" value="UmuC"/>
</dbReference>
<dbReference type="InterPro" id="IPR050116">
    <property type="entry name" value="DNA_polymerase-Y"/>
</dbReference>
<dbReference type="GO" id="GO:0006281">
    <property type="term" value="P:DNA repair"/>
    <property type="evidence" value="ECO:0007669"/>
    <property type="project" value="UniProtKB-KW"/>
</dbReference>
<dbReference type="GO" id="GO:0042276">
    <property type="term" value="P:error-prone translesion synthesis"/>
    <property type="evidence" value="ECO:0007669"/>
    <property type="project" value="TreeGrafter"/>
</dbReference>
<feature type="compositionally biased region" description="Acidic residues" evidence="13">
    <location>
        <begin position="637"/>
        <end position="652"/>
    </location>
</feature>
<keyword evidence="10" id="KW-0239">DNA-directed DNA polymerase</keyword>